<dbReference type="EMBL" id="CM042044">
    <property type="protein sequence ID" value="KAI3685999.1"/>
    <property type="molecule type" value="Genomic_DNA"/>
</dbReference>
<proteinExistence type="predicted"/>
<organism evidence="1 2">
    <name type="scientific">Smallanthus sonchifolius</name>
    <dbReference type="NCBI Taxonomy" id="185202"/>
    <lineage>
        <taxon>Eukaryota</taxon>
        <taxon>Viridiplantae</taxon>
        <taxon>Streptophyta</taxon>
        <taxon>Embryophyta</taxon>
        <taxon>Tracheophyta</taxon>
        <taxon>Spermatophyta</taxon>
        <taxon>Magnoliopsida</taxon>
        <taxon>eudicotyledons</taxon>
        <taxon>Gunneridae</taxon>
        <taxon>Pentapetalae</taxon>
        <taxon>asterids</taxon>
        <taxon>campanulids</taxon>
        <taxon>Asterales</taxon>
        <taxon>Asteraceae</taxon>
        <taxon>Asteroideae</taxon>
        <taxon>Heliantheae alliance</taxon>
        <taxon>Millerieae</taxon>
        <taxon>Smallanthus</taxon>
    </lineage>
</organism>
<protein>
    <submittedName>
        <fullName evidence="1">Uncharacterized protein</fullName>
    </submittedName>
</protein>
<keyword evidence="2" id="KW-1185">Reference proteome</keyword>
<sequence>MSNDEGVCVKEIEKVVGRSKVAIIEPNKATMCLLYIKEGQNGNYNSTRHWSTKHLKSTQESVFSPFPFLYRKIETQFIYTKIKPQS</sequence>
<dbReference type="Proteomes" id="UP001056120">
    <property type="component" value="Linkage Group LG27"/>
</dbReference>
<reference evidence="2" key="1">
    <citation type="journal article" date="2022" name="Mol. Ecol. Resour.">
        <title>The genomes of chicory, endive, great burdock and yacon provide insights into Asteraceae palaeo-polyploidization history and plant inulin production.</title>
        <authorList>
            <person name="Fan W."/>
            <person name="Wang S."/>
            <person name="Wang H."/>
            <person name="Wang A."/>
            <person name="Jiang F."/>
            <person name="Liu H."/>
            <person name="Zhao H."/>
            <person name="Xu D."/>
            <person name="Zhang Y."/>
        </authorList>
    </citation>
    <scope>NUCLEOTIDE SEQUENCE [LARGE SCALE GENOMIC DNA]</scope>
    <source>
        <strain evidence="2">cv. Yunnan</strain>
    </source>
</reference>
<evidence type="ECO:0000313" key="1">
    <source>
        <dbReference type="EMBL" id="KAI3685999.1"/>
    </source>
</evidence>
<accession>A0ACB8YKZ5</accession>
<evidence type="ECO:0000313" key="2">
    <source>
        <dbReference type="Proteomes" id="UP001056120"/>
    </source>
</evidence>
<gene>
    <name evidence="1" type="ORF">L1987_79668</name>
</gene>
<comment type="caution">
    <text evidence="1">The sequence shown here is derived from an EMBL/GenBank/DDBJ whole genome shotgun (WGS) entry which is preliminary data.</text>
</comment>
<reference evidence="1 2" key="2">
    <citation type="journal article" date="2022" name="Mol. Ecol. Resour.">
        <title>The genomes of chicory, endive, great burdock and yacon provide insights into Asteraceae paleo-polyploidization history and plant inulin production.</title>
        <authorList>
            <person name="Fan W."/>
            <person name="Wang S."/>
            <person name="Wang H."/>
            <person name="Wang A."/>
            <person name="Jiang F."/>
            <person name="Liu H."/>
            <person name="Zhao H."/>
            <person name="Xu D."/>
            <person name="Zhang Y."/>
        </authorList>
    </citation>
    <scope>NUCLEOTIDE SEQUENCE [LARGE SCALE GENOMIC DNA]</scope>
    <source>
        <strain evidence="2">cv. Yunnan</strain>
        <tissue evidence="1">Leaves</tissue>
    </source>
</reference>
<name>A0ACB8YKZ5_9ASTR</name>